<keyword evidence="6" id="KW-0496">Mitochondrion</keyword>
<name>A0A2T3A8J3_9PEZI</name>
<reference evidence="8 9" key="1">
    <citation type="journal article" date="2018" name="Mycol. Prog.">
        <title>Coniella lustricola, a new species from submerged detritus.</title>
        <authorList>
            <person name="Raudabaugh D.B."/>
            <person name="Iturriaga T."/>
            <person name="Carver A."/>
            <person name="Mondo S."/>
            <person name="Pangilinan J."/>
            <person name="Lipzen A."/>
            <person name="He G."/>
            <person name="Amirebrahimi M."/>
            <person name="Grigoriev I.V."/>
            <person name="Miller A.N."/>
        </authorList>
    </citation>
    <scope>NUCLEOTIDE SEQUENCE [LARGE SCALE GENOMIC DNA]</scope>
    <source>
        <strain evidence="8 9">B22-T-1</strain>
    </source>
</reference>
<keyword evidence="4" id="KW-0809">Transit peptide</keyword>
<evidence type="ECO:0000256" key="7">
    <source>
        <dbReference type="SAM" id="MobiDB-lite"/>
    </source>
</evidence>
<dbReference type="GO" id="GO:0005739">
    <property type="term" value="C:mitochondrion"/>
    <property type="evidence" value="ECO:0007669"/>
    <property type="project" value="UniProtKB-SubCell"/>
</dbReference>
<dbReference type="Gene3D" id="3.40.30.10">
    <property type="entry name" value="Glutaredoxin"/>
    <property type="match status" value="1"/>
</dbReference>
<dbReference type="Proteomes" id="UP000241462">
    <property type="component" value="Unassembled WGS sequence"/>
</dbReference>
<evidence type="ECO:0000256" key="4">
    <source>
        <dbReference type="ARBA" id="ARBA00022946"/>
    </source>
</evidence>
<dbReference type="OrthoDB" id="59229at2759"/>
<evidence type="ECO:0000256" key="2">
    <source>
        <dbReference type="ARBA" id="ARBA00004173"/>
    </source>
</evidence>
<dbReference type="InParanoid" id="A0A2T3A8J3"/>
<sequence>MFSFRKSKDIITLFHKASSPASVRVATVLKQASANSTEHATEDQASDHSAQTTPHRDEFELNVTEDLPTTDQLQTILEYVGKNNIPTVIQGASSETEAMRLFKKSAEAFQRPITVDWNNGKVVVGADESKILKMLNQPS</sequence>
<evidence type="ECO:0000256" key="1">
    <source>
        <dbReference type="ARBA" id="ARBA00002963"/>
    </source>
</evidence>
<dbReference type="AlphaFoldDB" id="A0A2T3A8J3"/>
<comment type="similarity">
    <text evidence="3">Belongs to the FMP46 family.</text>
</comment>
<evidence type="ECO:0000256" key="6">
    <source>
        <dbReference type="ARBA" id="ARBA00023128"/>
    </source>
</evidence>
<dbReference type="Pfam" id="PF07955">
    <property type="entry name" value="DUF1687"/>
    <property type="match status" value="1"/>
</dbReference>
<dbReference type="EMBL" id="KZ678438">
    <property type="protein sequence ID" value="PSR85732.1"/>
    <property type="molecule type" value="Genomic_DNA"/>
</dbReference>
<dbReference type="PANTHER" id="PTHR28071:SF1">
    <property type="entry name" value="REDOX PROTEIN FMP46, MITOCHONDRIAL-RELATED"/>
    <property type="match status" value="1"/>
</dbReference>
<keyword evidence="9" id="KW-1185">Reference proteome</keyword>
<dbReference type="GO" id="GO:0016491">
    <property type="term" value="F:oxidoreductase activity"/>
    <property type="evidence" value="ECO:0007669"/>
    <property type="project" value="UniProtKB-KW"/>
</dbReference>
<dbReference type="InterPro" id="IPR012882">
    <property type="entry name" value="Fmp46"/>
</dbReference>
<evidence type="ECO:0000313" key="9">
    <source>
        <dbReference type="Proteomes" id="UP000241462"/>
    </source>
</evidence>
<proteinExistence type="inferred from homology"/>
<dbReference type="SUPFAM" id="SSF52833">
    <property type="entry name" value="Thioredoxin-like"/>
    <property type="match status" value="1"/>
</dbReference>
<protein>
    <submittedName>
        <fullName evidence="8">Thioredoxin-like protein</fullName>
    </submittedName>
</protein>
<organism evidence="8 9">
    <name type="scientific">Coniella lustricola</name>
    <dbReference type="NCBI Taxonomy" id="2025994"/>
    <lineage>
        <taxon>Eukaryota</taxon>
        <taxon>Fungi</taxon>
        <taxon>Dikarya</taxon>
        <taxon>Ascomycota</taxon>
        <taxon>Pezizomycotina</taxon>
        <taxon>Sordariomycetes</taxon>
        <taxon>Sordariomycetidae</taxon>
        <taxon>Diaporthales</taxon>
        <taxon>Schizoparmaceae</taxon>
        <taxon>Coniella</taxon>
    </lineage>
</organism>
<comment type="subcellular location">
    <subcellularLocation>
        <location evidence="2">Mitochondrion</location>
    </subcellularLocation>
</comment>
<feature type="region of interest" description="Disordered" evidence="7">
    <location>
        <begin position="32"/>
        <end position="55"/>
    </location>
</feature>
<keyword evidence="5" id="KW-0560">Oxidoreductase</keyword>
<evidence type="ECO:0000256" key="5">
    <source>
        <dbReference type="ARBA" id="ARBA00023002"/>
    </source>
</evidence>
<accession>A0A2T3A8J3</accession>
<comment type="function">
    <text evidence="1">Putative mitochondrial redox protein which could be involved in the reduction of small toxic molecules.</text>
</comment>
<evidence type="ECO:0000256" key="3">
    <source>
        <dbReference type="ARBA" id="ARBA00009734"/>
    </source>
</evidence>
<dbReference type="PANTHER" id="PTHR28071">
    <property type="entry name" value="REDOX PROTEIN FMP46, MITOCHONDRIAL-RELATED"/>
    <property type="match status" value="1"/>
</dbReference>
<gene>
    <name evidence="8" type="ORF">BD289DRAFT_482530</name>
</gene>
<evidence type="ECO:0000313" key="8">
    <source>
        <dbReference type="EMBL" id="PSR85732.1"/>
    </source>
</evidence>
<dbReference type="InterPro" id="IPR036249">
    <property type="entry name" value="Thioredoxin-like_sf"/>
</dbReference>